<reference evidence="1 2" key="1">
    <citation type="submission" date="2020-03" db="EMBL/GenBank/DDBJ databases">
        <title>Dissostichus mawsoni Genome sequencing and assembly.</title>
        <authorList>
            <person name="Park H."/>
        </authorList>
    </citation>
    <scope>NUCLEOTIDE SEQUENCE [LARGE SCALE GENOMIC DNA]</scope>
    <source>
        <strain evidence="1">DM0001</strain>
        <tissue evidence="1">Muscle</tissue>
    </source>
</reference>
<evidence type="ECO:0000313" key="1">
    <source>
        <dbReference type="EMBL" id="KAF3858344.1"/>
    </source>
</evidence>
<accession>A0A7J5Z970</accession>
<proteinExistence type="predicted"/>
<keyword evidence="2" id="KW-1185">Reference proteome</keyword>
<comment type="caution">
    <text evidence="1">The sequence shown here is derived from an EMBL/GenBank/DDBJ whole genome shotgun (WGS) entry which is preliminary data.</text>
</comment>
<organism evidence="1 2">
    <name type="scientific">Dissostichus mawsoni</name>
    <name type="common">Antarctic cod</name>
    <dbReference type="NCBI Taxonomy" id="36200"/>
    <lineage>
        <taxon>Eukaryota</taxon>
        <taxon>Metazoa</taxon>
        <taxon>Chordata</taxon>
        <taxon>Craniata</taxon>
        <taxon>Vertebrata</taxon>
        <taxon>Euteleostomi</taxon>
        <taxon>Actinopterygii</taxon>
        <taxon>Neopterygii</taxon>
        <taxon>Teleostei</taxon>
        <taxon>Neoteleostei</taxon>
        <taxon>Acanthomorphata</taxon>
        <taxon>Eupercaria</taxon>
        <taxon>Perciformes</taxon>
        <taxon>Notothenioidei</taxon>
        <taxon>Nototheniidae</taxon>
        <taxon>Dissostichus</taxon>
    </lineage>
</organism>
<dbReference type="EMBL" id="JAAKFY010000004">
    <property type="protein sequence ID" value="KAF3858344.1"/>
    <property type="molecule type" value="Genomic_DNA"/>
</dbReference>
<name>A0A7J5Z970_DISMA</name>
<dbReference type="Proteomes" id="UP000518266">
    <property type="component" value="Unassembled WGS sequence"/>
</dbReference>
<evidence type="ECO:0000313" key="2">
    <source>
        <dbReference type="Proteomes" id="UP000518266"/>
    </source>
</evidence>
<sequence length="132" mass="14100">MSEGFPRSCKDIPALDMESLSSPAAQRRRCRLALRASDASSELLQILPGGSAFPDCKDSGHTHLSAYAPTCSYTHHHHHQLLAAGLQPQLSSPDGPLTSLTTAAHHRQASAASHPPCLLTFAFNPLSLHTTL</sequence>
<protein>
    <submittedName>
        <fullName evidence="1">Uncharacterized protein</fullName>
    </submittedName>
</protein>
<gene>
    <name evidence="1" type="ORF">F7725_011545</name>
</gene>
<dbReference type="AlphaFoldDB" id="A0A7J5Z970"/>